<evidence type="ECO:0000313" key="3">
    <source>
        <dbReference type="EMBL" id="KAH6820961.1"/>
    </source>
</evidence>
<feature type="coiled-coil region" evidence="1">
    <location>
        <begin position="4"/>
        <end position="31"/>
    </location>
</feature>
<gene>
    <name evidence="3" type="ORF">C2S53_018416</name>
</gene>
<keyword evidence="1" id="KW-0175">Coiled coil</keyword>
<name>A0AAD4NZR7_PERFH</name>
<dbReference type="AlphaFoldDB" id="A0AAD4NZR7"/>
<evidence type="ECO:0000313" key="4">
    <source>
        <dbReference type="Proteomes" id="UP001190926"/>
    </source>
</evidence>
<feature type="region of interest" description="Disordered" evidence="2">
    <location>
        <begin position="54"/>
        <end position="81"/>
    </location>
</feature>
<keyword evidence="4" id="KW-1185">Reference proteome</keyword>
<accession>A0AAD4NZR7</accession>
<dbReference type="Proteomes" id="UP001190926">
    <property type="component" value="Unassembled WGS sequence"/>
</dbReference>
<sequence>MVTTRSTETRLDQLEKVVEELSAAFNNFQMDYQTFRTSTDAKSDALLKKFAIPTGSTENNESDRSRVMSPEEEYSTPVQVI</sequence>
<dbReference type="EMBL" id="SDAM02002884">
    <property type="protein sequence ID" value="KAH6820961.1"/>
    <property type="molecule type" value="Genomic_DNA"/>
</dbReference>
<evidence type="ECO:0000256" key="1">
    <source>
        <dbReference type="SAM" id="Coils"/>
    </source>
</evidence>
<comment type="caution">
    <text evidence="3">The sequence shown here is derived from an EMBL/GenBank/DDBJ whole genome shotgun (WGS) entry which is preliminary data.</text>
</comment>
<proteinExistence type="predicted"/>
<reference evidence="3 4" key="1">
    <citation type="journal article" date="2021" name="Nat. Commun.">
        <title>Incipient diploidization of the medicinal plant Perilla within 10,000 years.</title>
        <authorList>
            <person name="Zhang Y."/>
            <person name="Shen Q."/>
            <person name="Leng L."/>
            <person name="Zhang D."/>
            <person name="Chen S."/>
            <person name="Shi Y."/>
            <person name="Ning Z."/>
            <person name="Chen S."/>
        </authorList>
    </citation>
    <scope>NUCLEOTIDE SEQUENCE [LARGE SCALE GENOMIC DNA]</scope>
    <source>
        <strain evidence="4">cv. PC099</strain>
    </source>
</reference>
<organism evidence="3 4">
    <name type="scientific">Perilla frutescens var. hirtella</name>
    <name type="common">Perilla citriodora</name>
    <name type="synonym">Perilla setoyensis</name>
    <dbReference type="NCBI Taxonomy" id="608512"/>
    <lineage>
        <taxon>Eukaryota</taxon>
        <taxon>Viridiplantae</taxon>
        <taxon>Streptophyta</taxon>
        <taxon>Embryophyta</taxon>
        <taxon>Tracheophyta</taxon>
        <taxon>Spermatophyta</taxon>
        <taxon>Magnoliopsida</taxon>
        <taxon>eudicotyledons</taxon>
        <taxon>Gunneridae</taxon>
        <taxon>Pentapetalae</taxon>
        <taxon>asterids</taxon>
        <taxon>lamiids</taxon>
        <taxon>Lamiales</taxon>
        <taxon>Lamiaceae</taxon>
        <taxon>Nepetoideae</taxon>
        <taxon>Elsholtzieae</taxon>
        <taxon>Perilla</taxon>
    </lineage>
</organism>
<protein>
    <submittedName>
        <fullName evidence="3">Uncharacterized protein</fullName>
    </submittedName>
</protein>
<evidence type="ECO:0000256" key="2">
    <source>
        <dbReference type="SAM" id="MobiDB-lite"/>
    </source>
</evidence>